<sequence length="167" mass="19098">MESFRQKSEAAKLLFLLLKFITNGSGETVPECKQNFKGCCVGYFWNQMINRCEQCVPGYSGLNCTTRCPYPFYGYRCQGNCDCSNDTCDVSTGCRTIATDTPLVTQTLQSNFHRFTTWTNSRVNDIFLVLLGRHTTHESDSKAFRILNFELIRSVAAEYYRSVVFHT</sequence>
<reference evidence="2" key="1">
    <citation type="submission" date="2022-08" db="UniProtKB">
        <authorList>
            <consortium name="EnsemblMetazoa"/>
        </authorList>
    </citation>
    <scope>IDENTIFICATION</scope>
    <source>
        <strain evidence="2">05x7-T-G4-1.051#20</strain>
    </source>
</reference>
<evidence type="ECO:0000313" key="2">
    <source>
        <dbReference type="EnsemblMetazoa" id="G34125.1:cds"/>
    </source>
</evidence>
<dbReference type="Gene3D" id="2.170.300.10">
    <property type="entry name" value="Tie2 ligand-binding domain superfamily"/>
    <property type="match status" value="1"/>
</dbReference>
<evidence type="ECO:0000256" key="1">
    <source>
        <dbReference type="SAM" id="SignalP"/>
    </source>
</evidence>
<keyword evidence="1" id="KW-0732">Signal</keyword>
<evidence type="ECO:0008006" key="4">
    <source>
        <dbReference type="Google" id="ProtNLM"/>
    </source>
</evidence>
<dbReference type="Proteomes" id="UP000005408">
    <property type="component" value="Unassembled WGS sequence"/>
</dbReference>
<keyword evidence="3" id="KW-1185">Reference proteome</keyword>
<proteinExistence type="predicted"/>
<name>A0A8W8MMM4_MAGGI</name>
<feature type="signal peptide" evidence="1">
    <location>
        <begin position="1"/>
        <end position="26"/>
    </location>
</feature>
<dbReference type="AlphaFoldDB" id="A0A8W8MMM4"/>
<evidence type="ECO:0000313" key="3">
    <source>
        <dbReference type="Proteomes" id="UP000005408"/>
    </source>
</evidence>
<accession>A0A8W8MMM4</accession>
<dbReference type="EnsemblMetazoa" id="G34125.1">
    <property type="protein sequence ID" value="G34125.1:cds"/>
    <property type="gene ID" value="G34125"/>
</dbReference>
<feature type="chain" id="PRO_5036473402" description="Tyrosine-protein kinase receptor Tie-1" evidence="1">
    <location>
        <begin position="27"/>
        <end position="167"/>
    </location>
</feature>
<organism evidence="2 3">
    <name type="scientific">Magallana gigas</name>
    <name type="common">Pacific oyster</name>
    <name type="synonym">Crassostrea gigas</name>
    <dbReference type="NCBI Taxonomy" id="29159"/>
    <lineage>
        <taxon>Eukaryota</taxon>
        <taxon>Metazoa</taxon>
        <taxon>Spiralia</taxon>
        <taxon>Lophotrochozoa</taxon>
        <taxon>Mollusca</taxon>
        <taxon>Bivalvia</taxon>
        <taxon>Autobranchia</taxon>
        <taxon>Pteriomorphia</taxon>
        <taxon>Ostreida</taxon>
        <taxon>Ostreoidea</taxon>
        <taxon>Ostreidae</taxon>
        <taxon>Magallana</taxon>
    </lineage>
</organism>
<protein>
    <recommendedName>
        <fullName evidence="4">Tyrosine-protein kinase receptor Tie-1</fullName>
    </recommendedName>
</protein>